<keyword evidence="9" id="KW-1185">Reference proteome</keyword>
<dbReference type="GO" id="GO:0051603">
    <property type="term" value="P:proteolysis involved in protein catabolic process"/>
    <property type="evidence" value="ECO:0007669"/>
    <property type="project" value="TreeGrafter"/>
</dbReference>
<dbReference type="Proteomes" id="UP000542125">
    <property type="component" value="Unassembled WGS sequence"/>
</dbReference>
<feature type="domain" description="Peptidase M48" evidence="7">
    <location>
        <begin position="95"/>
        <end position="342"/>
    </location>
</feature>
<evidence type="ECO:0000256" key="5">
    <source>
        <dbReference type="ARBA" id="ARBA00022833"/>
    </source>
</evidence>
<proteinExistence type="predicted"/>
<dbReference type="GO" id="GO:0016020">
    <property type="term" value="C:membrane"/>
    <property type="evidence" value="ECO:0007669"/>
    <property type="project" value="TreeGrafter"/>
</dbReference>
<keyword evidence="4" id="KW-0378">Hydrolase</keyword>
<keyword evidence="3" id="KW-0479">Metal-binding</keyword>
<name>A0A7Y9IVJ7_9BURK</name>
<evidence type="ECO:0000256" key="3">
    <source>
        <dbReference type="ARBA" id="ARBA00022723"/>
    </source>
</evidence>
<dbReference type="GO" id="GO:0004222">
    <property type="term" value="F:metalloendopeptidase activity"/>
    <property type="evidence" value="ECO:0007669"/>
    <property type="project" value="InterPro"/>
</dbReference>
<evidence type="ECO:0000256" key="4">
    <source>
        <dbReference type="ARBA" id="ARBA00022801"/>
    </source>
</evidence>
<evidence type="ECO:0000256" key="1">
    <source>
        <dbReference type="ARBA" id="ARBA00001947"/>
    </source>
</evidence>
<dbReference type="AlphaFoldDB" id="A0A7Y9IVJ7"/>
<keyword evidence="6" id="KW-0482">Metalloprotease</keyword>
<dbReference type="PANTHER" id="PTHR22726">
    <property type="entry name" value="METALLOENDOPEPTIDASE OMA1"/>
    <property type="match status" value="1"/>
</dbReference>
<organism evidence="8 9">
    <name type="scientific">Pigmentiphaga litoralis</name>
    <dbReference type="NCBI Taxonomy" id="516702"/>
    <lineage>
        <taxon>Bacteria</taxon>
        <taxon>Pseudomonadati</taxon>
        <taxon>Pseudomonadota</taxon>
        <taxon>Betaproteobacteria</taxon>
        <taxon>Burkholderiales</taxon>
        <taxon>Alcaligenaceae</taxon>
        <taxon>Pigmentiphaga</taxon>
    </lineage>
</organism>
<evidence type="ECO:0000313" key="8">
    <source>
        <dbReference type="EMBL" id="NYE83877.1"/>
    </source>
</evidence>
<sequence length="553" mass="59816">MTAGSVARGQEGLHARGPDRLALRITLTSALAILTACETMPKAISNLPFADKLTSAPSVQGALPPPEARTWPDNYADVMNQRARGYGLARMPNAEAYLNALHARIKTLAGVPQWPGRVYVLGSPTLDAYVTSAGNIYLSQMWLASAESEDEIVALLSHEFSHVYLHYHQIDASVQEGDQAAGQAAFTVGLIEKPVRGWNHTDTLSTSYALGRDVIASAWGRSQESAADNLGLNLSLKLGYGYEAGFKTLLERIASWEEQNAARQKTLRAELQDPTGQATAARVMQEQARKVVPNSGALNAPIKEASASVGNWVAQSRDQLGQWWKSANSSHPDIAARMDTLARSVDALPPTREDPAGRVAPWKQMQSDPQTATILNNYRLATQALANLEDPKAPALAQQAASEPTARHALPLLALYKSRLAQPARAVAVNAKDPGAVLDANLTSDADRSWAVYLERAMQLQSSRQYPAARRVMDTGFAYFDTARDAWPEAIRFTGQTQGWPQAKTLAASCAKRFAGMAAACNEAASSPAEQTAANADRLRKERQVVDQVIKTR</sequence>
<keyword evidence="5" id="KW-0862">Zinc</keyword>
<dbReference type="InterPro" id="IPR001915">
    <property type="entry name" value="Peptidase_M48"/>
</dbReference>
<dbReference type="RefSeq" id="WP_179587638.1">
    <property type="nucleotide sequence ID" value="NZ_JACBYR010000001.1"/>
</dbReference>
<comment type="cofactor">
    <cofactor evidence="1">
        <name>Zn(2+)</name>
        <dbReference type="ChEBI" id="CHEBI:29105"/>
    </cofactor>
</comment>
<dbReference type="PANTHER" id="PTHR22726:SF1">
    <property type="entry name" value="METALLOENDOPEPTIDASE OMA1, MITOCHONDRIAL"/>
    <property type="match status" value="1"/>
</dbReference>
<dbReference type="Gene3D" id="3.30.2010.10">
    <property type="entry name" value="Metalloproteases ('zincins'), catalytic domain"/>
    <property type="match status" value="1"/>
</dbReference>
<evidence type="ECO:0000256" key="2">
    <source>
        <dbReference type="ARBA" id="ARBA00022670"/>
    </source>
</evidence>
<evidence type="ECO:0000256" key="6">
    <source>
        <dbReference type="ARBA" id="ARBA00023049"/>
    </source>
</evidence>
<accession>A0A7Y9IVJ7</accession>
<evidence type="ECO:0000259" key="7">
    <source>
        <dbReference type="Pfam" id="PF01435"/>
    </source>
</evidence>
<dbReference type="GO" id="GO:0046872">
    <property type="term" value="F:metal ion binding"/>
    <property type="evidence" value="ECO:0007669"/>
    <property type="project" value="UniProtKB-KW"/>
</dbReference>
<gene>
    <name evidence="8" type="ORF">FHW18_003148</name>
</gene>
<dbReference type="EMBL" id="JACBYR010000001">
    <property type="protein sequence ID" value="NYE83877.1"/>
    <property type="molecule type" value="Genomic_DNA"/>
</dbReference>
<protein>
    <submittedName>
        <fullName evidence="8">Zn-dependent protease with chaperone function</fullName>
    </submittedName>
</protein>
<reference evidence="8 9" key="1">
    <citation type="submission" date="2020-07" db="EMBL/GenBank/DDBJ databases">
        <title>Genomic Encyclopedia of Type Strains, Phase IV (KMG-V): Genome sequencing to study the core and pangenomes of soil and plant-associated prokaryotes.</title>
        <authorList>
            <person name="Whitman W."/>
        </authorList>
    </citation>
    <scope>NUCLEOTIDE SEQUENCE [LARGE SCALE GENOMIC DNA]</scope>
    <source>
        <strain evidence="8 9">SAS40</strain>
    </source>
</reference>
<dbReference type="Pfam" id="PF01435">
    <property type="entry name" value="Peptidase_M48"/>
    <property type="match status" value="1"/>
</dbReference>
<comment type="caution">
    <text evidence="8">The sequence shown here is derived from an EMBL/GenBank/DDBJ whole genome shotgun (WGS) entry which is preliminary data.</text>
</comment>
<dbReference type="InterPro" id="IPR051156">
    <property type="entry name" value="Mito/Outer_Membr_Metalloprot"/>
</dbReference>
<evidence type="ECO:0000313" key="9">
    <source>
        <dbReference type="Proteomes" id="UP000542125"/>
    </source>
</evidence>
<keyword evidence="2 8" id="KW-0645">Protease</keyword>